<keyword evidence="3" id="KW-1185">Reference proteome</keyword>
<evidence type="ECO:0000313" key="2">
    <source>
        <dbReference type="EMBL" id="RST31486.1"/>
    </source>
</evidence>
<gene>
    <name evidence="2" type="ORF">HMF7854_12020</name>
</gene>
<dbReference type="Proteomes" id="UP000274661">
    <property type="component" value="Unassembled WGS sequence"/>
</dbReference>
<reference evidence="2 3" key="1">
    <citation type="submission" date="2018-12" db="EMBL/GenBank/DDBJ databases">
        <title>Sphingomonas sp. HMF7854 Genome sequencing and assembly.</title>
        <authorList>
            <person name="Cha I."/>
            <person name="Kang H."/>
            <person name="Kim H."/>
            <person name="Kang J."/>
            <person name="Joh K."/>
        </authorList>
    </citation>
    <scope>NUCLEOTIDE SEQUENCE [LARGE SCALE GENOMIC DNA]</scope>
    <source>
        <strain evidence="2 3">HMF7854</strain>
    </source>
</reference>
<name>A0A429VC79_9SPHN</name>
<organism evidence="2 3">
    <name type="scientific">Sphingomonas ginkgonis</name>
    <dbReference type="NCBI Taxonomy" id="2315330"/>
    <lineage>
        <taxon>Bacteria</taxon>
        <taxon>Pseudomonadati</taxon>
        <taxon>Pseudomonadota</taxon>
        <taxon>Alphaproteobacteria</taxon>
        <taxon>Sphingomonadales</taxon>
        <taxon>Sphingomonadaceae</taxon>
        <taxon>Sphingomonas</taxon>
    </lineage>
</organism>
<protein>
    <submittedName>
        <fullName evidence="2">Uncharacterized protein</fullName>
    </submittedName>
</protein>
<feature type="signal peptide" evidence="1">
    <location>
        <begin position="1"/>
        <end position="20"/>
    </location>
</feature>
<sequence>MIPLLLTIAAQAVTSPTTFAATDWQSAPVASGSWTYRRLPTGSEAAFGAPAAPMLVVRCDLASRSVSLVIGAAPPGTPVTLLTTSRTQASADGRFAARDPILDAMVFSRGRFAVAANGGNSLVFPAWPEPARSIEDCRI</sequence>
<accession>A0A429VC79</accession>
<feature type="chain" id="PRO_5019215673" evidence="1">
    <location>
        <begin position="21"/>
        <end position="139"/>
    </location>
</feature>
<evidence type="ECO:0000313" key="3">
    <source>
        <dbReference type="Proteomes" id="UP000274661"/>
    </source>
</evidence>
<dbReference type="AlphaFoldDB" id="A0A429VC79"/>
<comment type="caution">
    <text evidence="2">The sequence shown here is derived from an EMBL/GenBank/DDBJ whole genome shotgun (WGS) entry which is preliminary data.</text>
</comment>
<proteinExistence type="predicted"/>
<dbReference type="OrthoDB" id="7629232at2"/>
<evidence type="ECO:0000256" key="1">
    <source>
        <dbReference type="SAM" id="SignalP"/>
    </source>
</evidence>
<dbReference type="EMBL" id="RWJF01000001">
    <property type="protein sequence ID" value="RST31486.1"/>
    <property type="molecule type" value="Genomic_DNA"/>
</dbReference>
<keyword evidence="1" id="KW-0732">Signal</keyword>
<dbReference type="RefSeq" id="WP_148104704.1">
    <property type="nucleotide sequence ID" value="NZ_RWJF01000001.1"/>
</dbReference>